<comment type="caution">
    <text evidence="2">The sequence shown here is derived from an EMBL/GenBank/DDBJ whole genome shotgun (WGS) entry which is preliminary data.</text>
</comment>
<dbReference type="AlphaFoldDB" id="A0A934UE40"/>
<dbReference type="InterPro" id="IPR010982">
    <property type="entry name" value="Lambda_DNA-bd_dom_sf"/>
</dbReference>
<evidence type="ECO:0000313" key="2">
    <source>
        <dbReference type="EMBL" id="MBJ8350340.1"/>
    </source>
</evidence>
<sequence>MYRFGENVKRQRLKMGKTQEDLCAEADKLSVRQLSRIESGESTPTLYTIQYIASQLQVSIDDLAETNFFVLPERYQTLKYLLLRTQTYSETKRLLNREAYLDEIYIDYYEQLPEEEQLVIDCLQSKLDVHMSENINFGITILNDYFEQLLLKKQYTINDLILIELYFICISTDRFSKRLYHEESYHLLMANIFSQINHLPVENLYVLNNVLLNNFGVALKLGHQNHIEAILETSYEIMMTIQDFQKMPILKMLQWKYYLDYYNDHSKAEKAYQEALSFSDLINDKHLKEKIKKEWAKDNT</sequence>
<dbReference type="InterPro" id="IPR001387">
    <property type="entry name" value="Cro/C1-type_HTH"/>
</dbReference>
<dbReference type="SMART" id="SM00530">
    <property type="entry name" value="HTH_XRE"/>
    <property type="match status" value="1"/>
</dbReference>
<name>A0A934UE40_9STRE</name>
<dbReference type="PROSITE" id="PS50943">
    <property type="entry name" value="HTH_CROC1"/>
    <property type="match status" value="1"/>
</dbReference>
<dbReference type="CDD" id="cd00093">
    <property type="entry name" value="HTH_XRE"/>
    <property type="match status" value="1"/>
</dbReference>
<organism evidence="2 3">
    <name type="scientific">Streptococcus zalophi</name>
    <dbReference type="NCBI Taxonomy" id="640031"/>
    <lineage>
        <taxon>Bacteria</taxon>
        <taxon>Bacillati</taxon>
        <taxon>Bacillota</taxon>
        <taxon>Bacilli</taxon>
        <taxon>Lactobacillales</taxon>
        <taxon>Streptococcaceae</taxon>
        <taxon>Streptococcus</taxon>
    </lineage>
</organism>
<proteinExistence type="predicted"/>
<dbReference type="InterPro" id="IPR040799">
    <property type="entry name" value="ComR_TPR"/>
</dbReference>
<dbReference type="Pfam" id="PF01381">
    <property type="entry name" value="HTH_3"/>
    <property type="match status" value="1"/>
</dbReference>
<accession>A0A934UE40</accession>
<dbReference type="Gene3D" id="1.25.40.10">
    <property type="entry name" value="Tetratricopeptide repeat domain"/>
    <property type="match status" value="1"/>
</dbReference>
<dbReference type="GO" id="GO:0003677">
    <property type="term" value="F:DNA binding"/>
    <property type="evidence" value="ECO:0007669"/>
    <property type="project" value="InterPro"/>
</dbReference>
<evidence type="ECO:0000259" key="1">
    <source>
        <dbReference type="PROSITE" id="PS50943"/>
    </source>
</evidence>
<evidence type="ECO:0000313" key="3">
    <source>
        <dbReference type="Proteomes" id="UP000644875"/>
    </source>
</evidence>
<reference evidence="2 3" key="1">
    <citation type="journal article" date="2021" name="Int. J. Syst. Evol. Microbiol.">
        <title>Streptococcus vicugnae sp. nov., isolated from faeces of alpacas (Vicugna pacos) and cattle (Bos taurus), Streptococcus zalophi sp. nov., and Streptococcus pacificus sp. nov., isolated from respiratory tract of California sea lions (Zalophus californianus).</title>
        <authorList>
            <person name="Volokhov D.V."/>
            <person name="Zagorodnyaya T.A."/>
            <person name="Shen Z."/>
            <person name="Blom J."/>
            <person name="Furtak V.A."/>
            <person name="Eisenberg T."/>
            <person name="Fan P."/>
            <person name="Jeong K.C."/>
            <person name="Gao Y."/>
            <person name="Zhang S."/>
            <person name="Amselle M."/>
        </authorList>
    </citation>
    <scope>NUCLEOTIDE SEQUENCE [LARGE SCALE GENOMIC DNA]</scope>
    <source>
        <strain evidence="3">CSL7508-lung</strain>
    </source>
</reference>
<dbReference type="SUPFAM" id="SSF47413">
    <property type="entry name" value="lambda repressor-like DNA-binding domains"/>
    <property type="match status" value="1"/>
</dbReference>
<dbReference type="RefSeq" id="WP_199568254.1">
    <property type="nucleotide sequence ID" value="NZ_JAENBP010000010.1"/>
</dbReference>
<dbReference type="InterPro" id="IPR011990">
    <property type="entry name" value="TPR-like_helical_dom_sf"/>
</dbReference>
<protein>
    <submittedName>
        <fullName evidence="2">Helix-turn-helix domain-containing protein</fullName>
    </submittedName>
</protein>
<feature type="domain" description="HTH cro/C1-type" evidence="1">
    <location>
        <begin position="8"/>
        <end position="63"/>
    </location>
</feature>
<keyword evidence="3" id="KW-1185">Reference proteome</keyword>
<dbReference type="EMBL" id="JAENBP010000010">
    <property type="protein sequence ID" value="MBJ8350340.1"/>
    <property type="molecule type" value="Genomic_DNA"/>
</dbReference>
<gene>
    <name evidence="2" type="ORF">JHK64_06860</name>
</gene>
<dbReference type="Proteomes" id="UP000644875">
    <property type="component" value="Unassembled WGS sequence"/>
</dbReference>
<dbReference type="Pfam" id="PF18710">
    <property type="entry name" value="ComR_TPR"/>
    <property type="match status" value="1"/>
</dbReference>